<evidence type="ECO:0000313" key="2">
    <source>
        <dbReference type="Proteomes" id="UP000019184"/>
    </source>
</evidence>
<dbReference type="AlphaFoldDB" id="A0A7U7GBA7"/>
<comment type="caution">
    <text evidence="1">The sequence shown here is derived from an EMBL/GenBank/DDBJ whole genome shotgun (WGS) entry which is preliminary data.</text>
</comment>
<accession>A0A7U7GBA7</accession>
<organism evidence="1 2">
    <name type="scientific">Candidatus Contendobacter odensis Run_B_J11</name>
    <dbReference type="NCBI Taxonomy" id="1400861"/>
    <lineage>
        <taxon>Bacteria</taxon>
        <taxon>Pseudomonadati</taxon>
        <taxon>Pseudomonadota</taxon>
        <taxon>Gammaproteobacteria</taxon>
        <taxon>Candidatus Competibacteraceae</taxon>
        <taxon>Candidatus Contendibacter</taxon>
    </lineage>
</organism>
<gene>
    <name evidence="1" type="ORF">BN874_2130004</name>
</gene>
<keyword evidence="2" id="KW-1185">Reference proteome</keyword>
<sequence>MQGFHLVPAAFLRCLHDTRLQPSDLLVTFSPVNPVPTQLQAGGRTYCTSNHLPALL</sequence>
<dbReference type="EMBL" id="CBTK010000128">
    <property type="protein sequence ID" value="CDH45171.1"/>
    <property type="molecule type" value="Genomic_DNA"/>
</dbReference>
<evidence type="ECO:0000313" key="1">
    <source>
        <dbReference type="EMBL" id="CDH45171.1"/>
    </source>
</evidence>
<reference evidence="1 2" key="1">
    <citation type="journal article" date="2014" name="ISME J.">
        <title>Candidatus Competibacter-lineage genomes retrieved from metagenomes reveal functional metabolic diversity.</title>
        <authorList>
            <person name="McIlroy S.J."/>
            <person name="Albertsen M."/>
            <person name="Andresen E.K."/>
            <person name="Saunders A.M."/>
            <person name="Kristiansen R."/>
            <person name="Stokholm-Bjerregaard M."/>
            <person name="Nielsen K.L."/>
            <person name="Nielsen P.H."/>
        </authorList>
    </citation>
    <scope>NUCLEOTIDE SEQUENCE [LARGE SCALE GENOMIC DNA]</scope>
    <source>
        <strain evidence="1 2">Run_B_J11</strain>
    </source>
</reference>
<name>A0A7U7GBA7_9GAMM</name>
<proteinExistence type="predicted"/>
<dbReference type="Proteomes" id="UP000019184">
    <property type="component" value="Unassembled WGS sequence"/>
</dbReference>
<protein>
    <submittedName>
        <fullName evidence="1">Uncharacterized protein</fullName>
    </submittedName>
</protein>